<dbReference type="GO" id="GO:0006556">
    <property type="term" value="P:S-adenosylmethionine biosynthetic process"/>
    <property type="evidence" value="ECO:0007669"/>
    <property type="project" value="InterPro"/>
</dbReference>
<accession>A0A427AAR8</accession>
<dbReference type="PANTHER" id="PTHR11964">
    <property type="entry name" value="S-ADENOSYLMETHIONINE SYNTHETASE"/>
    <property type="match status" value="1"/>
</dbReference>
<dbReference type="InterPro" id="IPR022636">
    <property type="entry name" value="S-AdoMet_synthetase_sfam"/>
</dbReference>
<reference evidence="4 5" key="1">
    <citation type="journal article" date="2014" name="Agronomy (Basel)">
        <title>A Draft Genome Sequence for Ensete ventricosum, the Drought-Tolerant Tree Against Hunger.</title>
        <authorList>
            <person name="Harrison J."/>
            <person name="Moore K.A."/>
            <person name="Paszkiewicz K."/>
            <person name="Jones T."/>
            <person name="Grant M."/>
            <person name="Ambacheew D."/>
            <person name="Muzemil S."/>
            <person name="Studholme D.J."/>
        </authorList>
    </citation>
    <scope>NUCLEOTIDE SEQUENCE [LARGE SCALE GENOMIC DNA]</scope>
</reference>
<evidence type="ECO:0000256" key="1">
    <source>
        <dbReference type="ARBA" id="ARBA00022723"/>
    </source>
</evidence>
<dbReference type="Proteomes" id="UP000287651">
    <property type="component" value="Unassembled WGS sequence"/>
</dbReference>
<name>A0A427AAR8_ENSVE</name>
<sequence length="125" mass="13398">MTPLVPLRVHTVLISTQHDETVTNDEIATDLKEHVIKLVIPEQYLDEKTSFHLMAMLGLPAARSSSTPTAVGEPMAVAPSPARTRPRLTVATPTSLGRQAAKSIVAGGLARRCIDEAMELDEGST</sequence>
<evidence type="ECO:0000313" key="4">
    <source>
        <dbReference type="EMBL" id="RRT73313.1"/>
    </source>
</evidence>
<protein>
    <recommendedName>
        <fullName evidence="3">S-adenosylmethionine synthetase central domain-containing protein</fullName>
    </recommendedName>
</protein>
<gene>
    <name evidence="4" type="ORF">B296_00003213</name>
</gene>
<dbReference type="GO" id="GO:0004478">
    <property type="term" value="F:methionine adenosyltransferase activity"/>
    <property type="evidence" value="ECO:0007669"/>
    <property type="project" value="InterPro"/>
</dbReference>
<dbReference type="GO" id="GO:0005524">
    <property type="term" value="F:ATP binding"/>
    <property type="evidence" value="ECO:0007669"/>
    <property type="project" value="InterPro"/>
</dbReference>
<evidence type="ECO:0000259" key="3">
    <source>
        <dbReference type="Pfam" id="PF02772"/>
    </source>
</evidence>
<dbReference type="EMBL" id="AMZH03003128">
    <property type="protein sequence ID" value="RRT73313.1"/>
    <property type="molecule type" value="Genomic_DNA"/>
</dbReference>
<dbReference type="SUPFAM" id="SSF55973">
    <property type="entry name" value="S-adenosylmethionine synthetase"/>
    <property type="match status" value="1"/>
</dbReference>
<feature type="region of interest" description="Disordered" evidence="2">
    <location>
        <begin position="63"/>
        <end position="86"/>
    </location>
</feature>
<dbReference type="InterPro" id="IPR022629">
    <property type="entry name" value="S-AdoMet_synt_central"/>
</dbReference>
<keyword evidence="1" id="KW-0479">Metal-binding</keyword>
<dbReference type="GO" id="GO:0046872">
    <property type="term" value="F:metal ion binding"/>
    <property type="evidence" value="ECO:0007669"/>
    <property type="project" value="UniProtKB-KW"/>
</dbReference>
<evidence type="ECO:0000256" key="2">
    <source>
        <dbReference type="SAM" id="MobiDB-lite"/>
    </source>
</evidence>
<dbReference type="InterPro" id="IPR002133">
    <property type="entry name" value="S-AdoMet_synthetase"/>
</dbReference>
<organism evidence="4 5">
    <name type="scientific">Ensete ventricosum</name>
    <name type="common">Abyssinian banana</name>
    <name type="synonym">Musa ensete</name>
    <dbReference type="NCBI Taxonomy" id="4639"/>
    <lineage>
        <taxon>Eukaryota</taxon>
        <taxon>Viridiplantae</taxon>
        <taxon>Streptophyta</taxon>
        <taxon>Embryophyta</taxon>
        <taxon>Tracheophyta</taxon>
        <taxon>Spermatophyta</taxon>
        <taxon>Magnoliopsida</taxon>
        <taxon>Liliopsida</taxon>
        <taxon>Zingiberales</taxon>
        <taxon>Musaceae</taxon>
        <taxon>Ensete</taxon>
    </lineage>
</organism>
<feature type="domain" description="S-adenosylmethionine synthetase central" evidence="3">
    <location>
        <begin position="6"/>
        <end position="53"/>
    </location>
</feature>
<evidence type="ECO:0000313" key="5">
    <source>
        <dbReference type="Proteomes" id="UP000287651"/>
    </source>
</evidence>
<comment type="caution">
    <text evidence="4">The sequence shown here is derived from an EMBL/GenBank/DDBJ whole genome shotgun (WGS) entry which is preliminary data.</text>
</comment>
<dbReference type="AlphaFoldDB" id="A0A427AAR8"/>
<proteinExistence type="predicted"/>
<dbReference type="Pfam" id="PF02772">
    <property type="entry name" value="S-AdoMet_synt_M"/>
    <property type="match status" value="1"/>
</dbReference>
<dbReference type="Gene3D" id="3.30.300.10">
    <property type="match status" value="1"/>
</dbReference>